<organism evidence="2 3">
    <name type="scientific">Candidatus Scatousia excrementigallinarum</name>
    <dbReference type="NCBI Taxonomy" id="2840935"/>
    <lineage>
        <taxon>Bacteria</taxon>
        <taxon>Candidatus Scatousia</taxon>
    </lineage>
</organism>
<dbReference type="InterPro" id="IPR058240">
    <property type="entry name" value="rSAM_sf"/>
</dbReference>
<dbReference type="InterPro" id="IPR007197">
    <property type="entry name" value="rSAM"/>
</dbReference>
<dbReference type="SFLD" id="SFLDS00029">
    <property type="entry name" value="Radical_SAM"/>
    <property type="match status" value="1"/>
</dbReference>
<dbReference type="Gene3D" id="3.80.30.30">
    <property type="match status" value="1"/>
</dbReference>
<dbReference type="GO" id="GO:0003824">
    <property type="term" value="F:catalytic activity"/>
    <property type="evidence" value="ECO:0007669"/>
    <property type="project" value="InterPro"/>
</dbReference>
<dbReference type="GO" id="GO:0051536">
    <property type="term" value="F:iron-sulfur cluster binding"/>
    <property type="evidence" value="ECO:0007669"/>
    <property type="project" value="InterPro"/>
</dbReference>
<protein>
    <submittedName>
        <fullName evidence="2">Radical SAM protein</fullName>
    </submittedName>
</protein>
<comment type="caution">
    <text evidence="2">The sequence shown here is derived from an EMBL/GenBank/DDBJ whole genome shotgun (WGS) entry which is preliminary data.</text>
</comment>
<dbReference type="Proteomes" id="UP000823928">
    <property type="component" value="Unassembled WGS sequence"/>
</dbReference>
<evidence type="ECO:0000313" key="3">
    <source>
        <dbReference type="Proteomes" id="UP000823928"/>
    </source>
</evidence>
<evidence type="ECO:0000259" key="1">
    <source>
        <dbReference type="Pfam" id="PF04055"/>
    </source>
</evidence>
<dbReference type="SUPFAM" id="SSF102114">
    <property type="entry name" value="Radical SAM enzymes"/>
    <property type="match status" value="1"/>
</dbReference>
<accession>A0A9D1EX80</accession>
<name>A0A9D1EX80_9BACT</name>
<reference evidence="2" key="1">
    <citation type="submission" date="2020-10" db="EMBL/GenBank/DDBJ databases">
        <authorList>
            <person name="Gilroy R."/>
        </authorList>
    </citation>
    <scope>NUCLEOTIDE SEQUENCE</scope>
    <source>
        <strain evidence="2">6276</strain>
    </source>
</reference>
<dbReference type="Pfam" id="PF04055">
    <property type="entry name" value="Radical_SAM"/>
    <property type="match status" value="1"/>
</dbReference>
<feature type="domain" description="Radical SAM core" evidence="1">
    <location>
        <begin position="31"/>
        <end position="195"/>
    </location>
</feature>
<dbReference type="EMBL" id="DVIU01000073">
    <property type="protein sequence ID" value="HIS35651.1"/>
    <property type="molecule type" value="Genomic_DNA"/>
</dbReference>
<proteinExistence type="predicted"/>
<reference evidence="2" key="2">
    <citation type="journal article" date="2021" name="PeerJ">
        <title>Extensive microbial diversity within the chicken gut microbiome revealed by metagenomics and culture.</title>
        <authorList>
            <person name="Gilroy R."/>
            <person name="Ravi A."/>
            <person name="Getino M."/>
            <person name="Pursley I."/>
            <person name="Horton D.L."/>
            <person name="Alikhan N.F."/>
            <person name="Baker D."/>
            <person name="Gharbi K."/>
            <person name="Hall N."/>
            <person name="Watson M."/>
            <person name="Adriaenssens E.M."/>
            <person name="Foster-Nyarko E."/>
            <person name="Jarju S."/>
            <person name="Secka A."/>
            <person name="Antonio M."/>
            <person name="Oren A."/>
            <person name="Chaudhuri R.R."/>
            <person name="La Ragione R."/>
            <person name="Hildebrand F."/>
            <person name="Pallen M.J."/>
        </authorList>
    </citation>
    <scope>NUCLEOTIDE SEQUENCE</scope>
    <source>
        <strain evidence="2">6276</strain>
    </source>
</reference>
<dbReference type="AlphaFoldDB" id="A0A9D1EX80"/>
<sequence length="286" mass="32997">MSNFKRTQLNPFYLNGERAMVSLGPLTEKKYCPYSCAFCYVQDDFGSYVSLDLDDIINFLVVNRNKYNIIYVSGDTDSFAPPRTDKGVQLLSMISQSVECDLLFTTRAVLPDFVLNRLSEIADRQRKINKLLIAATSITRYSEEVAYLEPAPIPSPDERIQHMKNMKALGAVTMLGLRPFLPMVNVNDYIAILDKIHPFLDIALGERFYFIRNGNIQKRVFPNGIPKEIEKEIKRGQKMYFDDNQSYWDTWSSLSVERTVAEHCRKRGIIFAMHSTEALEEYRKTL</sequence>
<evidence type="ECO:0000313" key="2">
    <source>
        <dbReference type="EMBL" id="HIS35651.1"/>
    </source>
</evidence>
<gene>
    <name evidence="2" type="ORF">IAC10_03350</name>
</gene>